<dbReference type="GO" id="GO:0008270">
    <property type="term" value="F:zinc ion binding"/>
    <property type="evidence" value="ECO:0007669"/>
    <property type="project" value="UniProtKB-KW"/>
</dbReference>
<evidence type="ECO:0000313" key="12">
    <source>
        <dbReference type="Proteomes" id="UP000233160"/>
    </source>
</evidence>
<keyword evidence="4" id="KW-0479">Metal-binding</keyword>
<dbReference type="GO" id="GO:0003723">
    <property type="term" value="F:RNA binding"/>
    <property type="evidence" value="ECO:0007669"/>
    <property type="project" value="InterPro"/>
</dbReference>
<evidence type="ECO:0000256" key="1">
    <source>
        <dbReference type="ARBA" id="ARBA00004123"/>
    </source>
</evidence>
<evidence type="ECO:0000256" key="7">
    <source>
        <dbReference type="ARBA" id="ARBA00023187"/>
    </source>
</evidence>
<dbReference type="OMA" id="GPKAFQK"/>
<evidence type="ECO:0000256" key="4">
    <source>
        <dbReference type="ARBA" id="ARBA00022723"/>
    </source>
</evidence>
<keyword evidence="2" id="KW-0597">Phosphoprotein</keyword>
<evidence type="ECO:0000259" key="10">
    <source>
        <dbReference type="PROSITE" id="PS50171"/>
    </source>
</evidence>
<reference evidence="11" key="2">
    <citation type="submission" date="2025-09" db="UniProtKB">
        <authorList>
            <consortium name="Ensembl"/>
        </authorList>
    </citation>
    <scope>IDENTIFICATION</scope>
</reference>
<dbReference type="Pfam" id="PF12108">
    <property type="entry name" value="SF3a60_bindingd"/>
    <property type="match status" value="1"/>
</dbReference>
<feature type="compositionally biased region" description="Basic and acidic residues" evidence="9">
    <location>
        <begin position="309"/>
        <end position="320"/>
    </location>
</feature>
<feature type="domain" description="Matrin-type" evidence="10">
    <location>
        <begin position="372"/>
        <end position="403"/>
    </location>
</feature>
<dbReference type="Ensembl" id="ENSPCOT00000027816.1">
    <property type="protein sequence ID" value="ENSPCOP00000017181.1"/>
    <property type="gene ID" value="ENSPCOG00000020389.1"/>
</dbReference>
<dbReference type="PROSITE" id="PS50171">
    <property type="entry name" value="ZF_MATRIN"/>
    <property type="match status" value="1"/>
</dbReference>
<feature type="region of interest" description="Disordered" evidence="9">
    <location>
        <begin position="309"/>
        <end position="340"/>
    </location>
</feature>
<comment type="subcellular location">
    <subcellularLocation>
        <location evidence="1">Nucleus</location>
    </subcellularLocation>
</comment>
<keyword evidence="5" id="KW-0863">Zinc-finger</keyword>
<evidence type="ECO:0000256" key="5">
    <source>
        <dbReference type="ARBA" id="ARBA00022771"/>
    </source>
</evidence>
<evidence type="ECO:0000313" key="11">
    <source>
        <dbReference type="Ensembl" id="ENSPCOP00000017181.1"/>
    </source>
</evidence>
<keyword evidence="6" id="KW-0862">Zinc</keyword>
<keyword evidence="8" id="KW-0539">Nucleus</keyword>
<dbReference type="InterPro" id="IPR000690">
    <property type="entry name" value="Matrin/U1-C_Znf_C2H2"/>
</dbReference>
<accession>A0A2K6FT71</accession>
<proteinExistence type="predicted"/>
<dbReference type="InterPro" id="IPR021966">
    <property type="entry name" value="SF3a60_bindingd"/>
</dbReference>
<organism evidence="11 12">
    <name type="scientific">Propithecus coquereli</name>
    <name type="common">Coquerel's sifaka</name>
    <name type="synonym">Propithecus verreauxi coquereli</name>
    <dbReference type="NCBI Taxonomy" id="379532"/>
    <lineage>
        <taxon>Eukaryota</taxon>
        <taxon>Metazoa</taxon>
        <taxon>Chordata</taxon>
        <taxon>Craniata</taxon>
        <taxon>Vertebrata</taxon>
        <taxon>Euteleostomi</taxon>
        <taxon>Mammalia</taxon>
        <taxon>Eutheria</taxon>
        <taxon>Euarchontoglires</taxon>
        <taxon>Primates</taxon>
        <taxon>Strepsirrhini</taxon>
        <taxon>Lemuriformes</taxon>
        <taxon>Indriidae</taxon>
        <taxon>Propithecus</taxon>
    </lineage>
</organism>
<protein>
    <recommendedName>
        <fullName evidence="10">Matrin-type domain-containing protein</fullName>
    </recommendedName>
</protein>
<keyword evidence="7" id="KW-0508">mRNA splicing</keyword>
<dbReference type="GO" id="GO:0005681">
    <property type="term" value="C:spliceosomal complex"/>
    <property type="evidence" value="ECO:0007669"/>
    <property type="project" value="InterPro"/>
</dbReference>
<dbReference type="InterPro" id="IPR051421">
    <property type="entry name" value="RNA_Proc_DNA_Dmg_Regulator"/>
</dbReference>
<reference evidence="11" key="1">
    <citation type="submission" date="2025-08" db="UniProtKB">
        <authorList>
            <consortium name="Ensembl"/>
        </authorList>
    </citation>
    <scope>IDENTIFICATION</scope>
</reference>
<dbReference type="Pfam" id="PF13297">
    <property type="entry name" value="SDE2_2C"/>
    <property type="match status" value="1"/>
</dbReference>
<evidence type="ECO:0000256" key="2">
    <source>
        <dbReference type="ARBA" id="ARBA00022553"/>
    </source>
</evidence>
<evidence type="ECO:0000256" key="9">
    <source>
        <dbReference type="SAM" id="MobiDB-lite"/>
    </source>
</evidence>
<dbReference type="GO" id="GO:0000398">
    <property type="term" value="P:mRNA splicing, via spliceosome"/>
    <property type="evidence" value="ECO:0007669"/>
    <property type="project" value="InterPro"/>
</dbReference>
<evidence type="ECO:0000256" key="3">
    <source>
        <dbReference type="ARBA" id="ARBA00022664"/>
    </source>
</evidence>
<evidence type="ECO:0000256" key="8">
    <source>
        <dbReference type="ARBA" id="ARBA00023242"/>
    </source>
</evidence>
<feature type="compositionally biased region" description="Acidic residues" evidence="9">
    <location>
        <begin position="321"/>
        <end position="340"/>
    </location>
</feature>
<dbReference type="Pfam" id="PF11931">
    <property type="entry name" value="SF3a60_Prp9_C"/>
    <property type="match status" value="1"/>
</dbReference>
<dbReference type="AlphaFoldDB" id="A0A2K6FT71"/>
<dbReference type="InterPro" id="IPR025086">
    <property type="entry name" value="SDE2/SF3A3_SAP"/>
</dbReference>
<name>A0A2K6FT71_PROCO</name>
<keyword evidence="3" id="KW-0507">mRNA processing</keyword>
<dbReference type="Proteomes" id="UP000233160">
    <property type="component" value="Unassembled WGS sequence"/>
</dbReference>
<dbReference type="PANTHER" id="PTHR12786">
    <property type="entry name" value="SPLICING FACTOR SF3A-RELATED"/>
    <property type="match status" value="1"/>
</dbReference>
<keyword evidence="12" id="KW-1185">Reference proteome</keyword>
<sequence length="467" mass="54760">METILEQQRRYHEEKERLMDVMAKEMLTKKSTLRDQINSDHRTRAMQDRYMEVSGNLRDLYDDKDGLRKEELNAISGPNEFAEFYNRLKQIKEFHRKHPNEICVPMSVEFEELLKARENPSEEAQSNITVYRKQKPFLLYLCCMFLCRYLEMLLEYLQDYTDRVKPLQDQNELFGKIQTEFEKKWENGTFPGWPKETSSALTHAGAHLDLSAFSSWEELASLGLDRLKSALLALGLKSSLCGKVKERAQRLFSTKGKSLESLDTSLFAKNPKSKGTKRDTERNKDIAFLEAQIYEYVEILGEQRHLTHENVQRKQARTGEEREEEEEEQISESESEDEENEIIYNPKNLPLGWDGKPIPYWLYKLHGLNINYNCEICGNYTYRGPKAFQRHFAEWRHAHGMRCLGIPNTAHFANVTQIEDAVSLWAKLKLQKASERWQPDTEEEYEDSSGNVVNKKTYEDLKRQGLL</sequence>
<evidence type="ECO:0000256" key="6">
    <source>
        <dbReference type="ARBA" id="ARBA00022833"/>
    </source>
</evidence>
<dbReference type="PANTHER" id="PTHR12786:SF2">
    <property type="entry name" value="SPLICING FACTOR 3A SUBUNIT 3"/>
    <property type="match status" value="1"/>
</dbReference>
<dbReference type="GeneTree" id="ENSGT00530000063402"/>
<dbReference type="InterPro" id="IPR024598">
    <property type="entry name" value="SF3a60/Prp9_C"/>
</dbReference>
<dbReference type="STRING" id="379532.ENSPCOP00000017181"/>